<dbReference type="Pfam" id="PF25583">
    <property type="entry name" value="WCX"/>
    <property type="match status" value="1"/>
</dbReference>
<dbReference type="PANTHER" id="PTHR34580">
    <property type="match status" value="1"/>
</dbReference>
<evidence type="ECO:0000313" key="4">
    <source>
        <dbReference type="Proteomes" id="UP000598820"/>
    </source>
</evidence>
<dbReference type="EMBL" id="JACWZY010000021">
    <property type="protein sequence ID" value="MBD2703357.1"/>
    <property type="molecule type" value="Genomic_DNA"/>
</dbReference>
<dbReference type="AlphaFoldDB" id="A0A926XYX4"/>
<dbReference type="PANTHER" id="PTHR34580:SF9">
    <property type="entry name" value="SLL5097 PROTEIN"/>
    <property type="match status" value="1"/>
</dbReference>
<keyword evidence="4" id="KW-1185">Reference proteome</keyword>
<dbReference type="InterPro" id="IPR051534">
    <property type="entry name" value="CBASS_pafABC_assoc_protein"/>
</dbReference>
<protein>
    <submittedName>
        <fullName evidence="3">WYL domain-containing protein</fullName>
    </submittedName>
</protein>
<dbReference type="PROSITE" id="PS52050">
    <property type="entry name" value="WYL"/>
    <property type="match status" value="1"/>
</dbReference>
<dbReference type="Pfam" id="PF13280">
    <property type="entry name" value="WYL"/>
    <property type="match status" value="1"/>
</dbReference>
<dbReference type="Proteomes" id="UP000598820">
    <property type="component" value="Unassembled WGS sequence"/>
</dbReference>
<evidence type="ECO:0000259" key="2">
    <source>
        <dbReference type="Pfam" id="PF25583"/>
    </source>
</evidence>
<accession>A0A926XYX4</accession>
<sequence length="399" mass="45718">MRRALSKCRGKGKRQLCSQFAQLKKFINIFFNPRLSANHIRVYLAKSDHALSIFFVLLPDSLGGMPTNKNAQNRYIIIDKCLCRRNRNWTFNDLLNAINEDYSETTENGEGICIRTLRDDLRNMRSSTHFNAPIKFSRQRGYHYTDPEYSIFKSTLTSDDLLLLHQSLYTLKGLLGFGLADDLSELIQRLERHVPNDVTSATPILQLEVAPDYIGTTYLKPLYIAIRDRTPLVIHYQPYRATQASQIEVHPQLLKPYNGRWYLIALNESKGLHPQNYALDRIQQLSASQLNYRSADSDFGTYFDSLIGVTIPEKSKGVETIRLHITAGRAPYVLTKPLHKSQRIITDTDAGMELELRLVINQELVTLLLSFGPDLRVISPVSLQNSVQKRLKNALFNYK</sequence>
<dbReference type="RefSeq" id="WP_190889207.1">
    <property type="nucleotide sequence ID" value="NZ_JACWZY010000021.1"/>
</dbReference>
<reference evidence="3" key="1">
    <citation type="submission" date="2020-09" db="EMBL/GenBank/DDBJ databases">
        <authorList>
            <person name="Kim M.K."/>
        </authorList>
    </citation>
    <scope>NUCLEOTIDE SEQUENCE</scope>
    <source>
        <strain evidence="3">BT702</strain>
    </source>
</reference>
<evidence type="ECO:0000259" key="1">
    <source>
        <dbReference type="Pfam" id="PF13280"/>
    </source>
</evidence>
<organism evidence="3 4">
    <name type="scientific">Spirosoma profusum</name>
    <dbReference type="NCBI Taxonomy" id="2771354"/>
    <lineage>
        <taxon>Bacteria</taxon>
        <taxon>Pseudomonadati</taxon>
        <taxon>Bacteroidota</taxon>
        <taxon>Cytophagia</taxon>
        <taxon>Cytophagales</taxon>
        <taxon>Cytophagaceae</taxon>
        <taxon>Spirosoma</taxon>
    </lineage>
</organism>
<dbReference type="InterPro" id="IPR057727">
    <property type="entry name" value="WCX_dom"/>
</dbReference>
<name>A0A926XYX4_9BACT</name>
<dbReference type="InterPro" id="IPR026881">
    <property type="entry name" value="WYL_dom"/>
</dbReference>
<comment type="caution">
    <text evidence="3">The sequence shown here is derived from an EMBL/GenBank/DDBJ whole genome shotgun (WGS) entry which is preliminary data.</text>
</comment>
<proteinExistence type="predicted"/>
<evidence type="ECO:0000313" key="3">
    <source>
        <dbReference type="EMBL" id="MBD2703357.1"/>
    </source>
</evidence>
<feature type="domain" description="WYL" evidence="1">
    <location>
        <begin position="218"/>
        <end position="285"/>
    </location>
</feature>
<gene>
    <name evidence="3" type="ORF">IC229_22125</name>
</gene>
<feature type="domain" description="WCX" evidence="2">
    <location>
        <begin position="319"/>
        <end position="395"/>
    </location>
</feature>